<dbReference type="EMBL" id="ARXR01000006">
    <property type="protein sequence ID" value="MBF5052388.1"/>
    <property type="molecule type" value="Genomic_DNA"/>
</dbReference>
<proteinExistence type="predicted"/>
<gene>
    <name evidence="1" type="ORF">ISO4_00990</name>
</gene>
<dbReference type="Proteomes" id="UP000644441">
    <property type="component" value="Unassembled WGS sequence"/>
</dbReference>
<evidence type="ECO:0000313" key="2">
    <source>
        <dbReference type="Proteomes" id="UP000644441"/>
    </source>
</evidence>
<dbReference type="RefSeq" id="WP_194855363.1">
    <property type="nucleotide sequence ID" value="NZ_ARXR01000006.1"/>
</dbReference>
<name>A0ABS0AE87_9GAMM</name>
<protein>
    <recommendedName>
        <fullName evidence="3">DUF1853 family protein</fullName>
    </recommendedName>
</protein>
<dbReference type="InterPro" id="IPR015003">
    <property type="entry name" value="DUF1853"/>
</dbReference>
<accession>A0ABS0AE87</accession>
<sequence>MSDPATLAGELAWLTQAPPLITPPPGCDSADAILRQCAGEPGVLRRAAATLVEQPRPRRLGLHFENLVAAVLQHSQRYRLVARNVPLRLNGNTLGELDMLVEDRDTGDLMHWELALKFYLGLPGEPAERAWPGTDPRDQLATKIRHLHDRQLARCDDPVVTTLLAEQGWRVSRKMLLTRGRLFHTERETALPKEANPSHQRGSWLYARSLETPGVVIPHDQWHYHQTLSDNRTDFVAAEVLRDYVQTLSSPVMIGTESGRLTFAAPDSWPDH</sequence>
<reference evidence="1 2" key="1">
    <citation type="submission" date="2012-09" db="EMBL/GenBank/DDBJ databases">
        <title>Genome Sequence of alkane-degrading Bacterium Alcanivorax venustensis ISO4.</title>
        <authorList>
            <person name="Lai Q."/>
            <person name="Shao Z."/>
        </authorList>
    </citation>
    <scope>NUCLEOTIDE SEQUENCE [LARGE SCALE GENOMIC DNA]</scope>
    <source>
        <strain evidence="1 2">ISO4</strain>
    </source>
</reference>
<comment type="caution">
    <text evidence="1">The sequence shown here is derived from an EMBL/GenBank/DDBJ whole genome shotgun (WGS) entry which is preliminary data.</text>
</comment>
<dbReference type="Pfam" id="PF08907">
    <property type="entry name" value="DUF1853"/>
    <property type="match status" value="1"/>
</dbReference>
<evidence type="ECO:0000313" key="1">
    <source>
        <dbReference type="EMBL" id="MBF5052388.1"/>
    </source>
</evidence>
<organism evidence="1 2">
    <name type="scientific">Alloalcanivorax venustensis ISO4</name>
    <dbReference type="NCBI Taxonomy" id="1177184"/>
    <lineage>
        <taxon>Bacteria</taxon>
        <taxon>Pseudomonadati</taxon>
        <taxon>Pseudomonadota</taxon>
        <taxon>Gammaproteobacteria</taxon>
        <taxon>Oceanospirillales</taxon>
        <taxon>Alcanivoracaceae</taxon>
        <taxon>Alloalcanivorax</taxon>
    </lineage>
</organism>
<keyword evidence="2" id="KW-1185">Reference proteome</keyword>
<evidence type="ECO:0008006" key="3">
    <source>
        <dbReference type="Google" id="ProtNLM"/>
    </source>
</evidence>